<dbReference type="GeneID" id="38777495"/>
<dbReference type="Pfam" id="PF06588">
    <property type="entry name" value="Muskelin_N"/>
    <property type="match status" value="1"/>
</dbReference>
<feature type="compositionally biased region" description="Polar residues" evidence="3">
    <location>
        <begin position="818"/>
        <end position="827"/>
    </location>
</feature>
<name>A0A401GEG8_9APHY</name>
<keyword evidence="6" id="KW-1185">Reference proteome</keyword>
<dbReference type="InterPro" id="IPR015915">
    <property type="entry name" value="Kelch-typ_b-propeller"/>
</dbReference>
<keyword evidence="1" id="KW-0880">Kelch repeat</keyword>
<dbReference type="PANTHER" id="PTHR15526">
    <property type="entry name" value="MUSKELIN"/>
    <property type="match status" value="1"/>
</dbReference>
<dbReference type="STRING" id="139825.A0A401GEG8"/>
<dbReference type="InterPro" id="IPR052456">
    <property type="entry name" value="CTLH_complex_component"/>
</dbReference>
<feature type="domain" description="Muskelin N-terminal" evidence="4">
    <location>
        <begin position="11"/>
        <end position="206"/>
    </location>
</feature>
<sequence>MDVSDHPPTITLPFSIAGCSEHSGRYVAENILVDKPSDQASRWSGAHQSPNVKQWILLRLDGLSILKSITFGKFHKPHPCNMKEFKVYVGLTEDSMTEVLHSGLKNDICPETFAVRHTNRAGICFPTRFVKIIPLSAHGQSFHTSIWFVSLSGVEDGSFVEQARIKHDDYREAVVLCHVLKHLRQRRFLSPFNTILSRSGLQLEHPLVTALYDSIVLNGDWLRAEHVLKSASDAGLFTSYRHACQPQAQWTRLHGLDADGDAPCRRGGHAMCMDQQNGLIYLFGGWDGQRSLDDFWVYDVTLDTWRLLSLATSREQNGPGPRACHKMVFDDKTGSIYLLGRLGDGDAHEPADAPNAPAHRDDSGGERTTSPTPVAITGARHLNDLARPGSSDGAPPAIPWSAYCSEFYRYHTRGLDAGKWDLLYIDTASSGGPPLVFDHQMVMDSQAQMIYISGGRIVDGDWESCKYASLYSYNVRTGVWETLQASDSLCSHPCIPSRFGHSMVLEPKSHTLFIFAGQRDDKYLSDMYAYHIPSGTVHELFSNFSVAGGPDPCFTQRAVIDPELHEIYVFSGLSRRQGSLTVLDSECPNWIYRYERPDRPGKWSKILPAGRPEGSDAHFGEVENEHPLPRYAHQVVYDFGTKTVYMHGGNAGLDEVTGATSMGGSMEDSRNREGGGSTHNTEGTRENRLDDFWNMQLKRPAPESIVRKATYAVRQQQFREMCEDAPPVKALTFLQTEVSSVVNHADVEEAHQFQSLLSHLLTAPPRRVDTTVTSGPVESRRDSEPVRKRSRSDTLADSAVIPSITLAEGDQPMGDATVESTSTSGEAGVTISQPVVRLEVDPGERAGSGRSPPSPARFKQRTDVFETLLLYVNEDAKQPEKGLLELINTDGLDLVSSEV</sequence>
<evidence type="ECO:0000313" key="6">
    <source>
        <dbReference type="Proteomes" id="UP000287166"/>
    </source>
</evidence>
<dbReference type="GO" id="GO:0005737">
    <property type="term" value="C:cytoplasm"/>
    <property type="evidence" value="ECO:0007669"/>
    <property type="project" value="TreeGrafter"/>
</dbReference>
<evidence type="ECO:0000256" key="3">
    <source>
        <dbReference type="SAM" id="MobiDB-lite"/>
    </source>
</evidence>
<dbReference type="SUPFAM" id="SSF49785">
    <property type="entry name" value="Galactose-binding domain-like"/>
    <property type="match status" value="1"/>
</dbReference>
<dbReference type="Pfam" id="PF24681">
    <property type="entry name" value="Kelch_KLHDC2_KLHL20_DRC7"/>
    <property type="match status" value="1"/>
</dbReference>
<evidence type="ECO:0000256" key="1">
    <source>
        <dbReference type="ARBA" id="ARBA00022441"/>
    </source>
</evidence>
<protein>
    <recommendedName>
        <fullName evidence="4">Muskelin N-terminal domain-containing protein</fullName>
    </recommendedName>
</protein>
<feature type="region of interest" description="Disordered" evidence="3">
    <location>
        <begin position="657"/>
        <end position="687"/>
    </location>
</feature>
<evidence type="ECO:0000256" key="2">
    <source>
        <dbReference type="ARBA" id="ARBA00022737"/>
    </source>
</evidence>
<dbReference type="Proteomes" id="UP000287166">
    <property type="component" value="Unassembled WGS sequence"/>
</dbReference>
<evidence type="ECO:0000259" key="4">
    <source>
        <dbReference type="Pfam" id="PF06588"/>
    </source>
</evidence>
<comment type="caution">
    <text evidence="5">The sequence shown here is derived from an EMBL/GenBank/DDBJ whole genome shotgun (WGS) entry which is preliminary data.</text>
</comment>
<proteinExistence type="predicted"/>
<dbReference type="FunCoup" id="A0A401GEG8">
    <property type="interactions" value="490"/>
</dbReference>
<dbReference type="RefSeq" id="XP_027611491.1">
    <property type="nucleotide sequence ID" value="XM_027755690.1"/>
</dbReference>
<dbReference type="Gene3D" id="2.120.10.80">
    <property type="entry name" value="Kelch-type beta propeller"/>
    <property type="match status" value="2"/>
</dbReference>
<reference evidence="5 6" key="1">
    <citation type="journal article" date="2018" name="Sci. Rep.">
        <title>Genome sequence of the cauliflower mushroom Sparassis crispa (Hanabiratake) and its association with beneficial usage.</title>
        <authorList>
            <person name="Kiyama R."/>
            <person name="Furutani Y."/>
            <person name="Kawaguchi K."/>
            <person name="Nakanishi T."/>
        </authorList>
    </citation>
    <scope>NUCLEOTIDE SEQUENCE [LARGE SCALE GENOMIC DNA]</scope>
</reference>
<dbReference type="PANTHER" id="PTHR15526:SF5">
    <property type="entry name" value="MUSKELIN"/>
    <property type="match status" value="1"/>
</dbReference>
<dbReference type="OrthoDB" id="10052615at2759"/>
<keyword evidence="2" id="KW-0677">Repeat</keyword>
<evidence type="ECO:0000313" key="5">
    <source>
        <dbReference type="EMBL" id="GBE80578.1"/>
    </source>
</evidence>
<dbReference type="InterPro" id="IPR008979">
    <property type="entry name" value="Galactose-bd-like_sf"/>
</dbReference>
<accession>A0A401GEG8</accession>
<dbReference type="AlphaFoldDB" id="A0A401GEG8"/>
<feature type="compositionally biased region" description="Basic and acidic residues" evidence="3">
    <location>
        <begin position="778"/>
        <end position="794"/>
    </location>
</feature>
<gene>
    <name evidence="5" type="ORF">SCP_0302930</name>
</gene>
<feature type="region of interest" description="Disordered" evidence="3">
    <location>
        <begin position="347"/>
        <end position="374"/>
    </location>
</feature>
<dbReference type="EMBL" id="BFAD01000003">
    <property type="protein sequence ID" value="GBE80578.1"/>
    <property type="molecule type" value="Genomic_DNA"/>
</dbReference>
<feature type="region of interest" description="Disordered" evidence="3">
    <location>
        <begin position="767"/>
        <end position="827"/>
    </location>
</feature>
<dbReference type="InterPro" id="IPR010565">
    <property type="entry name" value="Muskelin_N"/>
</dbReference>
<dbReference type="SUPFAM" id="SSF50965">
    <property type="entry name" value="Galactose oxidase, central domain"/>
    <property type="match status" value="1"/>
</dbReference>
<dbReference type="InterPro" id="IPR011043">
    <property type="entry name" value="Gal_Oxase/kelch_b-propeller"/>
</dbReference>
<organism evidence="5 6">
    <name type="scientific">Sparassis crispa</name>
    <dbReference type="NCBI Taxonomy" id="139825"/>
    <lineage>
        <taxon>Eukaryota</taxon>
        <taxon>Fungi</taxon>
        <taxon>Dikarya</taxon>
        <taxon>Basidiomycota</taxon>
        <taxon>Agaricomycotina</taxon>
        <taxon>Agaricomycetes</taxon>
        <taxon>Polyporales</taxon>
        <taxon>Sparassidaceae</taxon>
        <taxon>Sparassis</taxon>
    </lineage>
</organism>
<dbReference type="InParanoid" id="A0A401GEG8"/>
<feature type="region of interest" description="Disordered" evidence="3">
    <location>
        <begin position="839"/>
        <end position="859"/>
    </location>
</feature>
<dbReference type="Gene3D" id="2.60.120.260">
    <property type="entry name" value="Galactose-binding domain-like"/>
    <property type="match status" value="1"/>
</dbReference>